<dbReference type="KEGG" id="ifn:GM661_17545"/>
<dbReference type="PANTHER" id="PTHR30146:SF148">
    <property type="entry name" value="HTH-TYPE TRANSCRIPTIONAL REPRESSOR PURR-RELATED"/>
    <property type="match status" value="1"/>
</dbReference>
<reference evidence="6" key="1">
    <citation type="submission" date="2019-12" db="EMBL/GenBank/DDBJ databases">
        <authorList>
            <person name="zhang j."/>
            <person name="sun C.M."/>
        </authorList>
    </citation>
    <scope>NUCLEOTIDE SEQUENCE</scope>
    <source>
        <strain evidence="6">NS-1</strain>
    </source>
</reference>
<dbReference type="PANTHER" id="PTHR30146">
    <property type="entry name" value="LACI-RELATED TRANSCRIPTIONAL REPRESSOR"/>
    <property type="match status" value="1"/>
</dbReference>
<evidence type="ECO:0000313" key="7">
    <source>
        <dbReference type="Proteomes" id="UP000665020"/>
    </source>
</evidence>
<accession>A0A8A7KPY0</accession>
<name>A0A8A7KPY0_9FIRM</name>
<evidence type="ECO:0000256" key="3">
    <source>
        <dbReference type="ARBA" id="ARBA00023125"/>
    </source>
</evidence>
<evidence type="ECO:0000256" key="1">
    <source>
        <dbReference type="ARBA" id="ARBA00022491"/>
    </source>
</evidence>
<keyword evidence="7" id="KW-1185">Reference proteome</keyword>
<dbReference type="PROSITE" id="PS50932">
    <property type="entry name" value="HTH_LACI_2"/>
    <property type="match status" value="1"/>
</dbReference>
<keyword evidence="1" id="KW-0678">Repressor</keyword>
<proteinExistence type="predicted"/>
<dbReference type="SUPFAM" id="SSF53822">
    <property type="entry name" value="Periplasmic binding protein-like I"/>
    <property type="match status" value="1"/>
</dbReference>
<gene>
    <name evidence="6" type="ORF">GM661_17545</name>
</gene>
<dbReference type="InterPro" id="IPR028082">
    <property type="entry name" value="Peripla_BP_I"/>
</dbReference>
<dbReference type="GO" id="GO:0003700">
    <property type="term" value="F:DNA-binding transcription factor activity"/>
    <property type="evidence" value="ECO:0007669"/>
    <property type="project" value="TreeGrafter"/>
</dbReference>
<dbReference type="CDD" id="cd06267">
    <property type="entry name" value="PBP1_LacI_sugar_binding-like"/>
    <property type="match status" value="1"/>
</dbReference>
<dbReference type="InterPro" id="IPR000843">
    <property type="entry name" value="HTH_LacI"/>
</dbReference>
<evidence type="ECO:0000259" key="5">
    <source>
        <dbReference type="PROSITE" id="PS50932"/>
    </source>
</evidence>
<keyword evidence="2" id="KW-0805">Transcription regulation</keyword>
<dbReference type="AlphaFoldDB" id="A0A8A7KPY0"/>
<dbReference type="EMBL" id="CP046640">
    <property type="protein sequence ID" value="QTM00095.1"/>
    <property type="molecule type" value="Genomic_DNA"/>
</dbReference>
<dbReference type="Proteomes" id="UP000665020">
    <property type="component" value="Chromosome"/>
</dbReference>
<dbReference type="Gene3D" id="1.10.260.40">
    <property type="entry name" value="lambda repressor-like DNA-binding domains"/>
    <property type="match status" value="1"/>
</dbReference>
<dbReference type="Pfam" id="PF13377">
    <property type="entry name" value="Peripla_BP_3"/>
    <property type="match status" value="1"/>
</dbReference>
<dbReference type="InterPro" id="IPR046335">
    <property type="entry name" value="LacI/GalR-like_sensor"/>
</dbReference>
<dbReference type="Gene3D" id="3.40.50.2300">
    <property type="match status" value="2"/>
</dbReference>
<dbReference type="GO" id="GO:0000976">
    <property type="term" value="F:transcription cis-regulatory region binding"/>
    <property type="evidence" value="ECO:0007669"/>
    <property type="project" value="TreeGrafter"/>
</dbReference>
<organism evidence="6 7">
    <name type="scientific">Iocasia fonsfrigidae</name>
    <dbReference type="NCBI Taxonomy" id="2682810"/>
    <lineage>
        <taxon>Bacteria</taxon>
        <taxon>Bacillati</taxon>
        <taxon>Bacillota</taxon>
        <taxon>Clostridia</taxon>
        <taxon>Halanaerobiales</taxon>
        <taxon>Halanaerobiaceae</taxon>
        <taxon>Iocasia</taxon>
    </lineage>
</organism>
<protein>
    <submittedName>
        <fullName evidence="6">Substrate-binding domain-containing protein</fullName>
    </submittedName>
</protein>
<dbReference type="CDD" id="cd01392">
    <property type="entry name" value="HTH_LacI"/>
    <property type="match status" value="1"/>
</dbReference>
<evidence type="ECO:0000256" key="4">
    <source>
        <dbReference type="ARBA" id="ARBA00023163"/>
    </source>
</evidence>
<evidence type="ECO:0000313" key="6">
    <source>
        <dbReference type="EMBL" id="QTM00095.1"/>
    </source>
</evidence>
<dbReference type="SMART" id="SM00354">
    <property type="entry name" value="HTH_LACI"/>
    <property type="match status" value="1"/>
</dbReference>
<dbReference type="SUPFAM" id="SSF47413">
    <property type="entry name" value="lambda repressor-like DNA-binding domains"/>
    <property type="match status" value="1"/>
</dbReference>
<keyword evidence="3" id="KW-0238">DNA-binding</keyword>
<dbReference type="InterPro" id="IPR010982">
    <property type="entry name" value="Lambda_DNA-bd_dom_sf"/>
</dbReference>
<dbReference type="Pfam" id="PF00356">
    <property type="entry name" value="LacI"/>
    <property type="match status" value="1"/>
</dbReference>
<evidence type="ECO:0000256" key="2">
    <source>
        <dbReference type="ARBA" id="ARBA00023015"/>
    </source>
</evidence>
<sequence length="332" mass="37458">MKDVAKYAGVSIATVSKYLNGGNVLDKNKELIDEAVVKLDYQVNVMARGLKTNETMTVGIIIPSLTNLFFTTIVSKVENLLLQKGYSTIICDYREDEKLEKEKLNFLLSKNVDGIIMVPSCSEDNELINKVNKDLPVVLIDRNIEGVNCDVVLTDNINGSYDAVEQLIHRGHRRIGIICGPEEHYTAVERLTGYDRVHEDYNIARDKDLIRFGDYQIESGHQEIINLMKLAEPPTAIFVTNYEMTLGSIMGINELDIKMPDELSLIGYDNLQLAKIIKPSLSIVTQPMDEIGETAARLMLKRLKKDMSKHPAVYRLKSRIIIKDSVRKLNEG</sequence>
<keyword evidence="4" id="KW-0804">Transcription</keyword>
<dbReference type="PROSITE" id="PS00356">
    <property type="entry name" value="HTH_LACI_1"/>
    <property type="match status" value="1"/>
</dbReference>
<feature type="domain" description="HTH lacI-type" evidence="5">
    <location>
        <begin position="1"/>
        <end position="52"/>
    </location>
</feature>